<dbReference type="GO" id="GO:0009507">
    <property type="term" value="C:chloroplast"/>
    <property type="evidence" value="ECO:0007669"/>
    <property type="project" value="UniProtKB-SubCell"/>
</dbReference>
<keyword evidence="6" id="KW-0150">Chloroplast</keyword>
<dbReference type="InterPro" id="IPR003473">
    <property type="entry name" value="NadA"/>
</dbReference>
<evidence type="ECO:0000256" key="15">
    <source>
        <dbReference type="ARBA" id="ARBA00061471"/>
    </source>
</evidence>
<evidence type="ECO:0000256" key="13">
    <source>
        <dbReference type="ARBA" id="ARBA00023014"/>
    </source>
</evidence>
<reference evidence="17" key="2">
    <citation type="submission" date="2011-02" db="EMBL/GenBank/DDBJ databases">
        <authorList>
            <person name="MacLean D."/>
        </authorList>
    </citation>
    <scope>NUCLEOTIDE SEQUENCE</scope>
</reference>
<dbReference type="FunFam" id="3.40.50.10800:FF:000008">
    <property type="entry name" value="Quinolinate synthase chloroplastic"/>
    <property type="match status" value="1"/>
</dbReference>
<comment type="catalytic activity">
    <reaction evidence="14">
        <text>iminosuccinate + dihydroxyacetone phosphate = quinolinate + phosphate + 2 H2O + H(+)</text>
        <dbReference type="Rhea" id="RHEA:25888"/>
        <dbReference type="ChEBI" id="CHEBI:15377"/>
        <dbReference type="ChEBI" id="CHEBI:15378"/>
        <dbReference type="ChEBI" id="CHEBI:29959"/>
        <dbReference type="ChEBI" id="CHEBI:43474"/>
        <dbReference type="ChEBI" id="CHEBI:57642"/>
        <dbReference type="ChEBI" id="CHEBI:77875"/>
        <dbReference type="EC" id="2.5.1.72"/>
    </reaction>
</comment>
<dbReference type="GO" id="GO:0008987">
    <property type="term" value="F:quinolinate synthetase A activity"/>
    <property type="evidence" value="ECO:0007669"/>
    <property type="project" value="InterPro"/>
</dbReference>
<evidence type="ECO:0000256" key="12">
    <source>
        <dbReference type="ARBA" id="ARBA00023004"/>
    </source>
</evidence>
<name>F0WGL0_9STRA</name>
<comment type="subcellular location">
    <subcellularLocation>
        <location evidence="2">Plastid</location>
        <location evidence="2">Chloroplast</location>
    </subcellularLocation>
</comment>
<evidence type="ECO:0000256" key="2">
    <source>
        <dbReference type="ARBA" id="ARBA00004229"/>
    </source>
</evidence>
<evidence type="ECO:0000256" key="6">
    <source>
        <dbReference type="ARBA" id="ARBA00022528"/>
    </source>
</evidence>
<evidence type="ECO:0000256" key="9">
    <source>
        <dbReference type="ARBA" id="ARBA00022679"/>
    </source>
</evidence>
<dbReference type="EMBL" id="FR824137">
    <property type="protein sequence ID" value="CCA20374.1"/>
    <property type="molecule type" value="Genomic_DNA"/>
</dbReference>
<evidence type="ECO:0000256" key="7">
    <source>
        <dbReference type="ARBA" id="ARBA00022640"/>
    </source>
</evidence>
<proteinExistence type="inferred from homology"/>
<dbReference type="Pfam" id="PF02445">
    <property type="entry name" value="NadA"/>
    <property type="match status" value="1"/>
</dbReference>
<dbReference type="AlphaFoldDB" id="F0WGL0"/>
<dbReference type="Gene3D" id="3.40.50.10800">
    <property type="entry name" value="NadA-like"/>
    <property type="match status" value="3"/>
</dbReference>
<dbReference type="GO" id="GO:0051539">
    <property type="term" value="F:4 iron, 4 sulfur cluster binding"/>
    <property type="evidence" value="ECO:0007669"/>
    <property type="project" value="UniProtKB-KW"/>
</dbReference>
<accession>F0WGL0</accession>
<comment type="similarity">
    <text evidence="15">Belongs to the quinolinate synthase family. Type 1 subfamily.</text>
</comment>
<evidence type="ECO:0000256" key="5">
    <source>
        <dbReference type="ARBA" id="ARBA00022485"/>
    </source>
</evidence>
<dbReference type="GO" id="GO:0034628">
    <property type="term" value="P:'de novo' NAD+ biosynthetic process from L-aspartate"/>
    <property type="evidence" value="ECO:0007669"/>
    <property type="project" value="TreeGrafter"/>
</dbReference>
<sequence length="515" mass="56894">MWTRGIRLTARRSYPTIKRTSSSLTASWSQPFPSILISDQNISAQGSFAQAQAKYFKPDEEIATELDTLLHEKNMGIVAHFYMDPELQGILNALTWPHTFIADSLAMGEAASRMAVEGVDSLAVLGVDFMAESVRATLDSHEFSHLPVYRLSSKKIGCSLAESAEKQAYTAFLQKAAQKPSSLHVVYINTSLRSKAFAHHTIPTITCTSSNVVHTILQAFSQIPDLTVWYGPDTYMGENLEKMFEHLAQLSDSKIKQIHPKHSQKTILDLLGRFEYFKQGNCVVHHMFGDKVTQRVREEYHDAFHTAHFEVPGEMFMLAIEAQQHDRGIVGSTSNILNFIKAKTKEAIDRSSSETLRFVLGTEAGMITSIVQSVQTMLKKSRASAKPQVEIIFPVAADAVTKEDEELVPGSAGGEGCSTAGGCATCPYMKMNDIDSLLNVVRHAGMDKNSKVDRLSDHYPQQYSESIDGASLSLVGGYPILHMKSFMKTGHLSESLVKDITLRQAGGGCPELRNR</sequence>
<evidence type="ECO:0000256" key="11">
    <source>
        <dbReference type="ARBA" id="ARBA00022946"/>
    </source>
</evidence>
<organism evidence="17">
    <name type="scientific">Albugo laibachii Nc14</name>
    <dbReference type="NCBI Taxonomy" id="890382"/>
    <lineage>
        <taxon>Eukaryota</taxon>
        <taxon>Sar</taxon>
        <taxon>Stramenopiles</taxon>
        <taxon>Oomycota</taxon>
        <taxon>Peronosporomycetes</taxon>
        <taxon>Albuginales</taxon>
        <taxon>Albuginaceae</taxon>
        <taxon>Albugo</taxon>
    </lineage>
</organism>
<keyword evidence="8" id="KW-0662">Pyridine nucleotide biosynthesis</keyword>
<dbReference type="HOGENOM" id="CLU_020092_0_0_1"/>
<evidence type="ECO:0000256" key="1">
    <source>
        <dbReference type="ARBA" id="ARBA00001966"/>
    </source>
</evidence>
<keyword evidence="10" id="KW-0479">Metal-binding</keyword>
<dbReference type="PANTHER" id="PTHR30573">
    <property type="entry name" value="QUINOLINATE SYNTHETASE A"/>
    <property type="match status" value="1"/>
</dbReference>
<keyword evidence="12" id="KW-0408">Iron</keyword>
<keyword evidence="9" id="KW-0808">Transferase</keyword>
<protein>
    <recommendedName>
        <fullName evidence="16">Quinolinate synthase, chloroplastic</fullName>
        <ecNumber evidence="4">2.5.1.72</ecNumber>
    </recommendedName>
</protein>
<evidence type="ECO:0000256" key="3">
    <source>
        <dbReference type="ARBA" id="ARBA00005065"/>
    </source>
</evidence>
<dbReference type="SUPFAM" id="SSF142754">
    <property type="entry name" value="NadA-like"/>
    <property type="match status" value="1"/>
</dbReference>
<dbReference type="PANTHER" id="PTHR30573:SF0">
    <property type="entry name" value="QUINOLINATE SYNTHASE, CHLOROPLASTIC"/>
    <property type="match status" value="1"/>
</dbReference>
<evidence type="ECO:0000256" key="8">
    <source>
        <dbReference type="ARBA" id="ARBA00022642"/>
    </source>
</evidence>
<comment type="pathway">
    <text evidence="3">Cofactor biosynthesis; NAD(+) biosynthesis; quinolinate from iminoaspartate: step 1/1.</text>
</comment>
<dbReference type="EC" id="2.5.1.72" evidence="4"/>
<dbReference type="GO" id="GO:0046872">
    <property type="term" value="F:metal ion binding"/>
    <property type="evidence" value="ECO:0007669"/>
    <property type="project" value="UniProtKB-KW"/>
</dbReference>
<keyword evidence="7" id="KW-0934">Plastid</keyword>
<gene>
    <name evidence="17" type="primary">AlNc14C92G5738</name>
    <name evidence="17" type="ORF">ALNC14_065170</name>
</gene>
<evidence type="ECO:0000256" key="16">
    <source>
        <dbReference type="ARBA" id="ARBA00073351"/>
    </source>
</evidence>
<dbReference type="FunFam" id="3.40.50.10800:FF:000006">
    <property type="entry name" value="Quinolinate synthase, chloroplastic"/>
    <property type="match status" value="1"/>
</dbReference>
<keyword evidence="5" id="KW-0004">4Fe-4S</keyword>
<evidence type="ECO:0000313" key="17">
    <source>
        <dbReference type="EMBL" id="CCA20374.1"/>
    </source>
</evidence>
<keyword evidence="11" id="KW-0809">Transit peptide</keyword>
<reference evidence="17" key="1">
    <citation type="journal article" date="2011" name="PLoS Biol.">
        <title>Gene gain and loss during evolution of obligate parasitism in the white rust pathogen of Arabidopsis thaliana.</title>
        <authorList>
            <person name="Kemen E."/>
            <person name="Gardiner A."/>
            <person name="Schultz-Larsen T."/>
            <person name="Kemen A.C."/>
            <person name="Balmuth A.L."/>
            <person name="Robert-Seilaniantz A."/>
            <person name="Bailey K."/>
            <person name="Holub E."/>
            <person name="Studholme D.J."/>
            <person name="Maclean D."/>
            <person name="Jones J.D."/>
        </authorList>
    </citation>
    <scope>NUCLEOTIDE SEQUENCE</scope>
</reference>
<comment type="cofactor">
    <cofactor evidence="1">
        <name>[4Fe-4S] cluster</name>
        <dbReference type="ChEBI" id="CHEBI:49883"/>
    </cofactor>
</comment>
<evidence type="ECO:0000256" key="10">
    <source>
        <dbReference type="ARBA" id="ARBA00022723"/>
    </source>
</evidence>
<evidence type="ECO:0000256" key="14">
    <source>
        <dbReference type="ARBA" id="ARBA00052166"/>
    </source>
</evidence>
<evidence type="ECO:0000256" key="4">
    <source>
        <dbReference type="ARBA" id="ARBA00012669"/>
    </source>
</evidence>
<dbReference type="UniPathway" id="UPA00253">
    <property type="reaction ID" value="UER00327"/>
</dbReference>
<keyword evidence="13" id="KW-0411">Iron-sulfur</keyword>
<dbReference type="InterPro" id="IPR036094">
    <property type="entry name" value="NadA_sf"/>
</dbReference>